<keyword evidence="3" id="KW-0238">DNA-binding</keyword>
<dbReference type="InterPro" id="IPR011006">
    <property type="entry name" value="CheY-like_superfamily"/>
</dbReference>
<feature type="modified residue" description="4-aspartylphosphate" evidence="5">
    <location>
        <position position="61"/>
    </location>
</feature>
<evidence type="ECO:0000256" key="2">
    <source>
        <dbReference type="ARBA" id="ARBA00023015"/>
    </source>
</evidence>
<organism evidence="8 9">
    <name type="scientific">Nocardioides daeguensis</name>
    <dbReference type="NCBI Taxonomy" id="908359"/>
    <lineage>
        <taxon>Bacteria</taxon>
        <taxon>Bacillati</taxon>
        <taxon>Actinomycetota</taxon>
        <taxon>Actinomycetes</taxon>
        <taxon>Propionibacteriales</taxon>
        <taxon>Nocardioidaceae</taxon>
        <taxon>Nocardioides</taxon>
    </lineage>
</organism>
<dbReference type="PROSITE" id="PS00622">
    <property type="entry name" value="HTH_LUXR_1"/>
    <property type="match status" value="1"/>
</dbReference>
<keyword evidence="9" id="KW-1185">Reference proteome</keyword>
<keyword evidence="4" id="KW-0804">Transcription</keyword>
<dbReference type="PANTHER" id="PTHR43214:SF24">
    <property type="entry name" value="TRANSCRIPTIONAL REGULATORY PROTEIN NARL-RELATED"/>
    <property type="match status" value="1"/>
</dbReference>
<evidence type="ECO:0000313" key="9">
    <source>
        <dbReference type="Proteomes" id="UP001500301"/>
    </source>
</evidence>
<reference evidence="9" key="1">
    <citation type="journal article" date="2019" name="Int. J. Syst. Evol. Microbiol.">
        <title>The Global Catalogue of Microorganisms (GCM) 10K type strain sequencing project: providing services to taxonomists for standard genome sequencing and annotation.</title>
        <authorList>
            <consortium name="The Broad Institute Genomics Platform"/>
            <consortium name="The Broad Institute Genome Sequencing Center for Infectious Disease"/>
            <person name="Wu L."/>
            <person name="Ma J."/>
        </authorList>
    </citation>
    <scope>NUCLEOTIDE SEQUENCE [LARGE SCALE GENOMIC DNA]</scope>
    <source>
        <strain evidence="9">JCM 17460</strain>
    </source>
</reference>
<keyword evidence="1 5" id="KW-0597">Phosphoprotein</keyword>
<dbReference type="SMART" id="SM00448">
    <property type="entry name" value="REC"/>
    <property type="match status" value="1"/>
</dbReference>
<accession>A0ABP6UPH1</accession>
<dbReference type="CDD" id="cd06170">
    <property type="entry name" value="LuxR_C_like"/>
    <property type="match status" value="1"/>
</dbReference>
<dbReference type="Gene3D" id="3.40.50.2300">
    <property type="match status" value="1"/>
</dbReference>
<dbReference type="PROSITE" id="PS50110">
    <property type="entry name" value="RESPONSE_REGULATORY"/>
    <property type="match status" value="1"/>
</dbReference>
<dbReference type="SMART" id="SM00421">
    <property type="entry name" value="HTH_LUXR"/>
    <property type="match status" value="1"/>
</dbReference>
<sequence>MSQPVPEPIRVFLVDDQDLVRAGFRMLIDSQPDLTVVGEAGDGGEALERLAVTRCDVVLMDVRMPRLDGVEATRRLATWPTAPQVIVLTTFDLDEYAFAALRAGAAAFLLKDATPETLLDAIRTVHAGDSVVAPSTTRRLLDHFAAVLPDPSSAAPDSRLDTLTDRERETLVLVGRGLTNAEIAAEFVVSEATVKTHIGRLLSKTASRDRVQLVVLAYETGLVGT</sequence>
<dbReference type="PANTHER" id="PTHR43214">
    <property type="entry name" value="TWO-COMPONENT RESPONSE REGULATOR"/>
    <property type="match status" value="1"/>
</dbReference>
<name>A0ABP6UPH1_9ACTN</name>
<protein>
    <submittedName>
        <fullName evidence="8">Response regulator transcription factor</fullName>
    </submittedName>
</protein>
<dbReference type="EMBL" id="BAABBB010000001">
    <property type="protein sequence ID" value="GAA3516712.1"/>
    <property type="molecule type" value="Genomic_DNA"/>
</dbReference>
<evidence type="ECO:0000313" key="8">
    <source>
        <dbReference type="EMBL" id="GAA3516712.1"/>
    </source>
</evidence>
<dbReference type="SUPFAM" id="SSF52172">
    <property type="entry name" value="CheY-like"/>
    <property type="match status" value="1"/>
</dbReference>
<evidence type="ECO:0000256" key="4">
    <source>
        <dbReference type="ARBA" id="ARBA00023163"/>
    </source>
</evidence>
<proteinExistence type="predicted"/>
<evidence type="ECO:0000256" key="3">
    <source>
        <dbReference type="ARBA" id="ARBA00023125"/>
    </source>
</evidence>
<comment type="caution">
    <text evidence="8">The sequence shown here is derived from an EMBL/GenBank/DDBJ whole genome shotgun (WGS) entry which is preliminary data.</text>
</comment>
<dbReference type="Pfam" id="PF00072">
    <property type="entry name" value="Response_reg"/>
    <property type="match status" value="1"/>
</dbReference>
<dbReference type="SUPFAM" id="SSF46894">
    <property type="entry name" value="C-terminal effector domain of the bipartite response regulators"/>
    <property type="match status" value="1"/>
</dbReference>
<dbReference type="InterPro" id="IPR016032">
    <property type="entry name" value="Sig_transdc_resp-reg_C-effctor"/>
</dbReference>
<evidence type="ECO:0000256" key="1">
    <source>
        <dbReference type="ARBA" id="ARBA00022553"/>
    </source>
</evidence>
<dbReference type="Pfam" id="PF00196">
    <property type="entry name" value="GerE"/>
    <property type="match status" value="1"/>
</dbReference>
<dbReference type="Proteomes" id="UP001500301">
    <property type="component" value="Unassembled WGS sequence"/>
</dbReference>
<evidence type="ECO:0000256" key="5">
    <source>
        <dbReference type="PROSITE-ProRule" id="PRU00169"/>
    </source>
</evidence>
<dbReference type="InterPro" id="IPR058245">
    <property type="entry name" value="NreC/VraR/RcsB-like_REC"/>
</dbReference>
<dbReference type="CDD" id="cd17535">
    <property type="entry name" value="REC_NarL-like"/>
    <property type="match status" value="1"/>
</dbReference>
<dbReference type="InterPro" id="IPR000792">
    <property type="entry name" value="Tscrpt_reg_LuxR_C"/>
</dbReference>
<gene>
    <name evidence="8" type="ORF">GCM10022263_00460</name>
</gene>
<dbReference type="InterPro" id="IPR039420">
    <property type="entry name" value="WalR-like"/>
</dbReference>
<dbReference type="InterPro" id="IPR001789">
    <property type="entry name" value="Sig_transdc_resp-reg_receiver"/>
</dbReference>
<dbReference type="PROSITE" id="PS50043">
    <property type="entry name" value="HTH_LUXR_2"/>
    <property type="match status" value="1"/>
</dbReference>
<evidence type="ECO:0000259" key="7">
    <source>
        <dbReference type="PROSITE" id="PS50110"/>
    </source>
</evidence>
<feature type="domain" description="Response regulatory" evidence="7">
    <location>
        <begin position="10"/>
        <end position="126"/>
    </location>
</feature>
<dbReference type="PRINTS" id="PR00038">
    <property type="entry name" value="HTHLUXR"/>
</dbReference>
<evidence type="ECO:0000259" key="6">
    <source>
        <dbReference type="PROSITE" id="PS50043"/>
    </source>
</evidence>
<feature type="domain" description="HTH luxR-type" evidence="6">
    <location>
        <begin position="156"/>
        <end position="221"/>
    </location>
</feature>
<keyword evidence="2" id="KW-0805">Transcription regulation</keyword>